<evidence type="ECO:0000256" key="4">
    <source>
        <dbReference type="ARBA" id="ARBA00022741"/>
    </source>
</evidence>
<dbReference type="GO" id="GO:0005524">
    <property type="term" value="F:ATP binding"/>
    <property type="evidence" value="ECO:0007669"/>
    <property type="project" value="UniProtKB-UniRule"/>
</dbReference>
<comment type="caution">
    <text evidence="13">The sequence shown here is derived from an EMBL/GenBank/DDBJ whole genome shotgun (WGS) entry which is preliminary data.</text>
</comment>
<evidence type="ECO:0000313" key="13">
    <source>
        <dbReference type="EMBL" id="TCQ05244.1"/>
    </source>
</evidence>
<feature type="binding site" evidence="8">
    <location>
        <begin position="78"/>
        <end position="79"/>
    </location>
    <ligand>
        <name>substrate</name>
    </ligand>
</feature>
<proteinExistence type="inferred from homology"/>
<dbReference type="GO" id="GO:0005998">
    <property type="term" value="P:xylulose catabolic process"/>
    <property type="evidence" value="ECO:0007669"/>
    <property type="project" value="UniProtKB-UniRule"/>
</dbReference>
<keyword evidence="2 8" id="KW-0859">Xylose metabolism</keyword>
<evidence type="ECO:0000256" key="8">
    <source>
        <dbReference type="HAMAP-Rule" id="MF_02220"/>
    </source>
</evidence>
<dbReference type="NCBIfam" id="TIGR01312">
    <property type="entry name" value="XylB"/>
    <property type="match status" value="1"/>
</dbReference>
<name>A0A4V2T4H1_9FIRM</name>
<dbReference type="SUPFAM" id="SSF53067">
    <property type="entry name" value="Actin-like ATPase domain"/>
    <property type="match status" value="2"/>
</dbReference>
<keyword evidence="4 8" id="KW-0547">Nucleotide-binding</keyword>
<organism evidence="13 14">
    <name type="scientific">Serpentinicella alkaliphila</name>
    <dbReference type="NCBI Taxonomy" id="1734049"/>
    <lineage>
        <taxon>Bacteria</taxon>
        <taxon>Bacillati</taxon>
        <taxon>Bacillota</taxon>
        <taxon>Clostridia</taxon>
        <taxon>Peptostreptococcales</taxon>
        <taxon>Natronincolaceae</taxon>
        <taxon>Serpentinicella</taxon>
    </lineage>
</organism>
<evidence type="ECO:0000256" key="2">
    <source>
        <dbReference type="ARBA" id="ARBA00022629"/>
    </source>
</evidence>
<evidence type="ECO:0000259" key="12">
    <source>
        <dbReference type="Pfam" id="PF02782"/>
    </source>
</evidence>
<dbReference type="Gene3D" id="3.30.420.40">
    <property type="match status" value="2"/>
</dbReference>
<dbReference type="Proteomes" id="UP000295504">
    <property type="component" value="Unassembled WGS sequence"/>
</dbReference>
<dbReference type="GO" id="GO:0004856">
    <property type="term" value="F:D-xylulokinase activity"/>
    <property type="evidence" value="ECO:0007669"/>
    <property type="project" value="UniProtKB-UniRule"/>
</dbReference>
<feature type="domain" description="Carbohydrate kinase FGGY N-terminal" evidence="11">
    <location>
        <begin position="2"/>
        <end position="244"/>
    </location>
</feature>
<accession>A0A4V2T4H1</accession>
<evidence type="ECO:0000256" key="7">
    <source>
        <dbReference type="ARBA" id="ARBA00023277"/>
    </source>
</evidence>
<dbReference type="GO" id="GO:0042732">
    <property type="term" value="P:D-xylose metabolic process"/>
    <property type="evidence" value="ECO:0007669"/>
    <property type="project" value="UniProtKB-KW"/>
</dbReference>
<dbReference type="PROSITE" id="PS00445">
    <property type="entry name" value="FGGY_KINASES_2"/>
    <property type="match status" value="1"/>
</dbReference>
<dbReference type="OrthoDB" id="9805576at2"/>
<feature type="active site" description="Proton acceptor" evidence="8">
    <location>
        <position position="237"/>
    </location>
</feature>
<protein>
    <recommendedName>
        <fullName evidence="8 10">Xylulose kinase</fullName>
        <shortName evidence="8 10">Xylulokinase</shortName>
        <ecNumber evidence="8 10">2.7.1.17</ecNumber>
    </recommendedName>
</protein>
<evidence type="ECO:0000259" key="11">
    <source>
        <dbReference type="Pfam" id="PF00370"/>
    </source>
</evidence>
<dbReference type="PROSITE" id="PS00933">
    <property type="entry name" value="FGGY_KINASES_1"/>
    <property type="match status" value="1"/>
</dbReference>
<keyword evidence="3 8" id="KW-0808">Transferase</keyword>
<dbReference type="RefSeq" id="WP_132847711.1">
    <property type="nucleotide sequence ID" value="NZ_CP058648.1"/>
</dbReference>
<comment type="similarity">
    <text evidence="1 8 9">Belongs to the FGGY kinase family.</text>
</comment>
<dbReference type="CDD" id="cd07808">
    <property type="entry name" value="ASKHA_NBD_FGGY_EcXK-like"/>
    <property type="match status" value="1"/>
</dbReference>
<evidence type="ECO:0000256" key="3">
    <source>
        <dbReference type="ARBA" id="ARBA00022679"/>
    </source>
</evidence>
<sequence length="491" mass="54516">MYFVGIDIGTTSVKIIAINENGEIVKSVSKEYPISFPKPLWSEQNPEDWWEQCIVGLNELLDDLDKSKVKAISFSGQMHGMVTLDENDKTIRPAILWNDQRTEKECEYLNNVVGQSKISSWTGNLALPGFTAPKVLWLKENEPENFKAVKKIMLPKDYIAYKMSGIFATDMSDASGTLYLDVKNRKWSLEMLEVLGVSESQLPKLLESYEVVANIKSDLAAELGLRDDVKIVIGGGDQAVAAVGGAVVKPGSCSLSLGTSGVVFTSNEQFFVDENNSLHSFCHANGKYHLMGVTLAAAASLKWWIETIIKTENYEELLKEAKEAEVDDNVFYLPYLMGERTPHNDPNCRGTFIGLNMIHERKHMTRAVLEGVAFSLRDTFEIIKEMGIAIDSISINGGGARSELWCEIIADVLNVTVNKLNTNDGPAYGAAILATVGFGLFNTVEEACSKYINITDSIAPNAKNAEIYNKKYDKFRKIYPATKELFKQLNN</sequence>
<evidence type="ECO:0000256" key="10">
    <source>
        <dbReference type="RuleBase" id="RU364073"/>
    </source>
</evidence>
<keyword evidence="6 8" id="KW-0067">ATP-binding</keyword>
<dbReference type="InterPro" id="IPR043129">
    <property type="entry name" value="ATPase_NBD"/>
</dbReference>
<evidence type="ECO:0000313" key="14">
    <source>
        <dbReference type="Proteomes" id="UP000295504"/>
    </source>
</evidence>
<dbReference type="InterPro" id="IPR050406">
    <property type="entry name" value="FGGY_Carb_Kinase"/>
</dbReference>
<keyword evidence="7 8" id="KW-0119">Carbohydrate metabolism</keyword>
<keyword evidence="14" id="KW-1185">Reference proteome</keyword>
<feature type="site" description="Important for activity" evidence="8">
    <location>
        <position position="7"/>
    </location>
</feature>
<dbReference type="HAMAP" id="MF_02220">
    <property type="entry name" value="XylB"/>
    <property type="match status" value="1"/>
</dbReference>
<keyword evidence="5 8" id="KW-0418">Kinase</keyword>
<dbReference type="PANTHER" id="PTHR43095">
    <property type="entry name" value="SUGAR KINASE"/>
    <property type="match status" value="1"/>
</dbReference>
<gene>
    <name evidence="8 10" type="primary">xylB</name>
    <name evidence="13" type="ORF">EDD79_100560</name>
</gene>
<dbReference type="InterPro" id="IPR006000">
    <property type="entry name" value="Xylulokinase"/>
</dbReference>
<dbReference type="EMBL" id="SLYC01000005">
    <property type="protein sequence ID" value="TCQ05244.1"/>
    <property type="molecule type" value="Genomic_DNA"/>
</dbReference>
<evidence type="ECO:0000256" key="1">
    <source>
        <dbReference type="ARBA" id="ARBA00009156"/>
    </source>
</evidence>
<feature type="domain" description="Carbohydrate kinase FGGY C-terminal" evidence="12">
    <location>
        <begin position="254"/>
        <end position="436"/>
    </location>
</feature>
<reference evidence="13 14" key="1">
    <citation type="submission" date="2019-03" db="EMBL/GenBank/DDBJ databases">
        <title>Genomic Encyclopedia of Type Strains, Phase IV (KMG-IV): sequencing the most valuable type-strain genomes for metagenomic binning, comparative biology and taxonomic classification.</title>
        <authorList>
            <person name="Goeker M."/>
        </authorList>
    </citation>
    <scope>NUCLEOTIDE SEQUENCE [LARGE SCALE GENOMIC DNA]</scope>
    <source>
        <strain evidence="13 14">DSM 100013</strain>
    </source>
</reference>
<dbReference type="EC" id="2.7.1.17" evidence="8 10"/>
<dbReference type="AlphaFoldDB" id="A0A4V2T4H1"/>
<comment type="catalytic activity">
    <reaction evidence="8 10">
        <text>D-xylulose + ATP = D-xylulose 5-phosphate + ADP + H(+)</text>
        <dbReference type="Rhea" id="RHEA:10964"/>
        <dbReference type="ChEBI" id="CHEBI:15378"/>
        <dbReference type="ChEBI" id="CHEBI:17140"/>
        <dbReference type="ChEBI" id="CHEBI:30616"/>
        <dbReference type="ChEBI" id="CHEBI:57737"/>
        <dbReference type="ChEBI" id="CHEBI:456216"/>
        <dbReference type="EC" id="2.7.1.17"/>
    </reaction>
</comment>
<dbReference type="InterPro" id="IPR018484">
    <property type="entry name" value="FGGY_N"/>
</dbReference>
<comment type="function">
    <text evidence="8">Catalyzes the phosphorylation of D-xylulose to D-xylulose 5-phosphate.</text>
</comment>
<evidence type="ECO:0000256" key="5">
    <source>
        <dbReference type="ARBA" id="ARBA00022777"/>
    </source>
</evidence>
<dbReference type="InterPro" id="IPR000577">
    <property type="entry name" value="Carb_kinase_FGGY"/>
</dbReference>
<dbReference type="Pfam" id="PF02782">
    <property type="entry name" value="FGGY_C"/>
    <property type="match status" value="1"/>
</dbReference>
<dbReference type="InterPro" id="IPR018483">
    <property type="entry name" value="Carb_kinase_FGGY_CS"/>
</dbReference>
<dbReference type="PANTHER" id="PTHR43095:SF5">
    <property type="entry name" value="XYLULOSE KINASE"/>
    <property type="match status" value="1"/>
</dbReference>
<evidence type="ECO:0000256" key="9">
    <source>
        <dbReference type="RuleBase" id="RU003733"/>
    </source>
</evidence>
<dbReference type="InterPro" id="IPR018485">
    <property type="entry name" value="FGGY_C"/>
</dbReference>
<dbReference type="Pfam" id="PF00370">
    <property type="entry name" value="FGGY_N"/>
    <property type="match status" value="1"/>
</dbReference>
<dbReference type="PIRSF" id="PIRSF000538">
    <property type="entry name" value="GlpK"/>
    <property type="match status" value="1"/>
</dbReference>
<evidence type="ECO:0000256" key="6">
    <source>
        <dbReference type="ARBA" id="ARBA00022840"/>
    </source>
</evidence>